<organism evidence="1 2">
    <name type="scientific">Streptomyces meridianus</name>
    <dbReference type="NCBI Taxonomy" id="2938945"/>
    <lineage>
        <taxon>Bacteria</taxon>
        <taxon>Bacillati</taxon>
        <taxon>Actinomycetota</taxon>
        <taxon>Actinomycetes</taxon>
        <taxon>Kitasatosporales</taxon>
        <taxon>Streptomycetaceae</taxon>
        <taxon>Streptomyces</taxon>
    </lineage>
</organism>
<evidence type="ECO:0008006" key="3">
    <source>
        <dbReference type="Google" id="ProtNLM"/>
    </source>
</evidence>
<comment type="caution">
    <text evidence="1">The sequence shown here is derived from an EMBL/GenBank/DDBJ whole genome shotgun (WGS) entry which is preliminary data.</text>
</comment>
<gene>
    <name evidence="1" type="ORF">M1E25_05655</name>
</gene>
<reference evidence="1" key="1">
    <citation type="journal article" date="2023" name="Int. J. Syst. Evol. Microbiol.">
        <title>Streptomyces meridianus sp. nov. isolated from brackish water of the Tagus estuary in Alcochete, Portugal.</title>
        <authorList>
            <person name="Santos J.D.N."/>
            <person name="Klimek D."/>
            <person name="Calusinska M."/>
            <person name="Lobo Da Cunha A."/>
            <person name="Catita J."/>
            <person name="Goncalves H."/>
            <person name="Gonzalez I."/>
            <person name="Reyes F."/>
            <person name="Lage O.M."/>
        </authorList>
    </citation>
    <scope>NUCLEOTIDE SEQUENCE</scope>
    <source>
        <strain evidence="1">MTZ3.1</strain>
    </source>
</reference>
<dbReference type="EMBL" id="JAMQGM010000013">
    <property type="protein sequence ID" value="MCM2576845.1"/>
    <property type="molecule type" value="Genomic_DNA"/>
</dbReference>
<evidence type="ECO:0000313" key="1">
    <source>
        <dbReference type="EMBL" id="MCM2576845.1"/>
    </source>
</evidence>
<sequence>MPTFDTTPAFNRAFKKLPRQQQERFESVIRERFFPDLKAGQFRPGLRVKPVQGAKAEDGSSIFEMTWAPDGRATWQYGKERKPGHPHVFWRNIGTHKAIDPGPP</sequence>
<proteinExistence type="predicted"/>
<accession>A0ABT0X3P0</accession>
<dbReference type="Proteomes" id="UP001167160">
    <property type="component" value="Unassembled WGS sequence"/>
</dbReference>
<keyword evidence="2" id="KW-1185">Reference proteome</keyword>
<evidence type="ECO:0000313" key="2">
    <source>
        <dbReference type="Proteomes" id="UP001167160"/>
    </source>
</evidence>
<protein>
    <recommendedName>
        <fullName evidence="3">HK97 gp10 family phage protein</fullName>
    </recommendedName>
</protein>
<name>A0ABT0X3P0_9ACTN</name>
<dbReference type="RefSeq" id="WP_251410558.1">
    <property type="nucleotide sequence ID" value="NZ_JAMQGM010000013.1"/>
</dbReference>